<keyword evidence="1" id="KW-0472">Membrane</keyword>
<feature type="transmembrane region" description="Helical" evidence="1">
    <location>
        <begin position="6"/>
        <end position="24"/>
    </location>
</feature>
<accession>A0ABU6PPH5</accession>
<dbReference type="Proteomes" id="UP001343257">
    <property type="component" value="Unassembled WGS sequence"/>
</dbReference>
<comment type="caution">
    <text evidence="2">The sequence shown here is derived from an EMBL/GenBank/DDBJ whole genome shotgun (WGS) entry which is preliminary data.</text>
</comment>
<dbReference type="EMBL" id="JARTLD010000004">
    <property type="protein sequence ID" value="MED5016061.1"/>
    <property type="molecule type" value="Genomic_DNA"/>
</dbReference>
<evidence type="ECO:0008006" key="4">
    <source>
        <dbReference type="Google" id="ProtNLM"/>
    </source>
</evidence>
<name>A0ABU6PPH5_9BACL</name>
<evidence type="ECO:0000313" key="3">
    <source>
        <dbReference type="Proteomes" id="UP001343257"/>
    </source>
</evidence>
<dbReference type="RefSeq" id="WP_328274977.1">
    <property type="nucleotide sequence ID" value="NZ_JARTLD010000004.1"/>
</dbReference>
<keyword evidence="3" id="KW-1185">Reference proteome</keyword>
<feature type="transmembrane region" description="Helical" evidence="1">
    <location>
        <begin position="51"/>
        <end position="76"/>
    </location>
</feature>
<keyword evidence="1" id="KW-1133">Transmembrane helix</keyword>
<evidence type="ECO:0000256" key="1">
    <source>
        <dbReference type="SAM" id="Phobius"/>
    </source>
</evidence>
<gene>
    <name evidence="2" type="ORF">P9847_01940</name>
</gene>
<evidence type="ECO:0000313" key="2">
    <source>
        <dbReference type="EMBL" id="MED5016061.1"/>
    </source>
</evidence>
<organism evidence="2 3">
    <name type="scientific">Paenibacillus chibensis</name>
    <dbReference type="NCBI Taxonomy" id="59846"/>
    <lineage>
        <taxon>Bacteria</taxon>
        <taxon>Bacillati</taxon>
        <taxon>Bacillota</taxon>
        <taxon>Bacilli</taxon>
        <taxon>Bacillales</taxon>
        <taxon>Paenibacillaceae</taxon>
        <taxon>Paenibacillus</taxon>
    </lineage>
</organism>
<reference evidence="2 3" key="1">
    <citation type="submission" date="2023-03" db="EMBL/GenBank/DDBJ databases">
        <title>Bacillus Genome Sequencing.</title>
        <authorList>
            <person name="Dunlap C."/>
        </authorList>
    </citation>
    <scope>NUCLEOTIDE SEQUENCE [LARGE SCALE GENOMIC DNA]</scope>
    <source>
        <strain evidence="2 3">NRS-52</strain>
    </source>
</reference>
<proteinExistence type="predicted"/>
<sequence length="77" mass="8806">MLGNIIGYIVCILMISSGFFLMRISNARLSAHAAQGREDNSENRSFFKMPLVRFAIVFIIVFAAFCGFPFLLFRFFL</sequence>
<protein>
    <recommendedName>
        <fullName evidence="4">DUF3899 domain-containing protein</fullName>
    </recommendedName>
</protein>
<keyword evidence="1" id="KW-0812">Transmembrane</keyword>